<keyword evidence="2" id="KW-1185">Reference proteome</keyword>
<gene>
    <name evidence="1" type="ORF">AIOL_003737</name>
</gene>
<protein>
    <submittedName>
        <fullName evidence="1">Uncharacterized protein</fullName>
    </submittedName>
</protein>
<dbReference type="Proteomes" id="UP000037178">
    <property type="component" value="Unassembled WGS sequence"/>
</dbReference>
<dbReference type="SUPFAM" id="SSF55486">
    <property type="entry name" value="Metalloproteases ('zincins'), catalytic domain"/>
    <property type="match status" value="1"/>
</dbReference>
<comment type="caution">
    <text evidence="1">The sequence shown here is derived from an EMBL/GenBank/DDBJ whole genome shotgun (WGS) entry which is preliminary data.</text>
</comment>
<accession>A0A0J9E7Q4</accession>
<reference evidence="1 2" key="1">
    <citation type="submission" date="2015-06" db="EMBL/GenBank/DDBJ databases">
        <title>Draft genome sequence of an Alphaproteobacteria species associated to the Mediterranean sponge Oscarella lobularis.</title>
        <authorList>
            <person name="Jourda C."/>
            <person name="Santini S."/>
            <person name="Claverie J.-M."/>
        </authorList>
    </citation>
    <scope>NUCLEOTIDE SEQUENCE [LARGE SCALE GENOMIC DNA]</scope>
    <source>
        <strain evidence="1">IGS</strain>
    </source>
</reference>
<proteinExistence type="predicted"/>
<evidence type="ECO:0000313" key="1">
    <source>
        <dbReference type="EMBL" id="KMW58757.1"/>
    </source>
</evidence>
<name>A0A0J9E7Q4_9RHOB</name>
<organism evidence="1 2">
    <name type="scientific">Candidatus Rhodobacter oscarellae</name>
    <dbReference type="NCBI Taxonomy" id="1675527"/>
    <lineage>
        <taxon>Bacteria</taxon>
        <taxon>Pseudomonadati</taxon>
        <taxon>Pseudomonadota</taxon>
        <taxon>Alphaproteobacteria</taxon>
        <taxon>Rhodobacterales</taxon>
        <taxon>Rhodobacter group</taxon>
        <taxon>Rhodobacter</taxon>
    </lineage>
</organism>
<dbReference type="RefSeq" id="WP_049644329.1">
    <property type="nucleotide sequence ID" value="NZ_LFTY01000002.1"/>
</dbReference>
<sequence>MFVHRDLTKPQFLERNKSELQALFDRVNADLAARYGAALQPLTPHDFWLVFFAEAAIDARGHVDINGRHSLGERGLLPLPSNITFWNGPGAPNPTQPHSLTENLTHYALYLGQLKNKVVRQRGGRDIYPGLFRHPGIAGNRGRMAKVLAGVVHGYFFGGNYRPGPPPDNALLDGFARDRSVADMLRGTTYVHAGTSILENRQRNIDEAMAFIERHFPHSGPGTGGIVPANADGRYTLASGATSGFATAILRIDVDGPQAQGHLSLEVTQGFPRLLTHVVAEVVDDGQQNGGRRIQAVPIYQSGDDWLVRGDEITLVLPASGDVNVVVRRGSAVISEFDVTHEGPYFDKVEFEVDVVENAGRVHEIYDPHSHPNRPATLPAAAVTIERAFREAGFDVQMSAERSSIPLEDAGSNETWSNSELHNAMQRFWSRYDDQAQWGLWVIYAAMHDRGDDLGGIMFDNIGSNHRQGTAIFTDSFISRPPFGETHPDAWRRRMQIWTAVHEIGHGFNMAHSWEKALGDAFPLTAKNEPEARSFMNYPYGVSGGQEAFFSDFEFRFSDRELLFLRHAPRDFVRMGGARWGSNHGLEAPPDMTEQHFQLELRPNRDRNVFPFMEPVHLELKLTNTSTEPRKVPSDILTDGHHLAIAVARDGAEKTRRHRPFVMACQSLQTTEVAAGKSLYATHFVAASTGGWLIDEPGFYSVQAAVSIEGEMLISNVLRIYVSPGSHMQAHTIAPDFFNEDVGRVLAFQGVPELSKANDVLQEVIETMPDAAVAQHARLGVAGPYMRRFKRLIIGDDRADLRVQASAPDLDRVLELQRSMFGERATETAETLGHIQYRASAESLAQSLADNGALDEAAAVQNQLVDTLERREILPSVIRDCRAILGVYRGAQKNG</sequence>
<evidence type="ECO:0000313" key="2">
    <source>
        <dbReference type="Proteomes" id="UP000037178"/>
    </source>
</evidence>
<dbReference type="AlphaFoldDB" id="A0A0J9E7Q4"/>
<dbReference type="OrthoDB" id="500593at2"/>
<dbReference type="EMBL" id="LFTY01000002">
    <property type="protein sequence ID" value="KMW58757.1"/>
    <property type="molecule type" value="Genomic_DNA"/>
</dbReference>
<dbReference type="PATRIC" id="fig|1675527.3.peg.3916"/>